<evidence type="ECO:0000313" key="2">
    <source>
        <dbReference type="Proteomes" id="UP000317646"/>
    </source>
</evidence>
<proteinExistence type="predicted"/>
<comment type="caution">
    <text evidence="1">The sequence shown here is derived from an EMBL/GenBank/DDBJ whole genome shotgun (WGS) entry which is preliminary data.</text>
</comment>
<evidence type="ECO:0008006" key="3">
    <source>
        <dbReference type="Google" id="ProtNLM"/>
    </source>
</evidence>
<gene>
    <name evidence="1" type="ORF">EAH73_20630</name>
</gene>
<dbReference type="AlphaFoldDB" id="A0A502GF76"/>
<sequence length="332" mass="38101">MTNIETIYLDSNICRYPHEVRQYGPYRGLAIDLIMWVAKETFIPSFRQNLALLLDTPSITFHASDFYTLFGHSRNSLLQPMTKGGQVIFALQPKFRADYGRTILDAVLFSMSAHSMLYDSKEYRVAGPKRETRYVLGSLKLFKGLTITRRDRSFVRYTMSVNPDFVQNNHFLSQLITLPDYASLRTAGTEQEPTGSSWTVGRFLYLRMRYAWGLWCSKDNKGKLKFIENFDELKEIAGFEKTPSKKAASLLRGFLARVCALNSIPFTAEVTKIGSTDHRQADGTIEDKYQVLLTKKPEIAKAEAEEQKRQKSQKNQLNFQQNLVAVAKQMER</sequence>
<accession>A0A502GF76</accession>
<evidence type="ECO:0000313" key="1">
    <source>
        <dbReference type="EMBL" id="TPG60967.1"/>
    </source>
</evidence>
<reference evidence="1 2" key="1">
    <citation type="journal article" date="2019" name="Environ. Microbiol.">
        <title>Species interactions and distinct microbial communities in high Arctic permafrost affected cryosols are associated with the CH4 and CO2 gas fluxes.</title>
        <authorList>
            <person name="Altshuler I."/>
            <person name="Hamel J."/>
            <person name="Turney S."/>
            <person name="Magnuson E."/>
            <person name="Levesque R."/>
            <person name="Greer C."/>
            <person name="Whyte L.G."/>
        </authorList>
    </citation>
    <scope>NUCLEOTIDE SEQUENCE [LARGE SCALE GENOMIC DNA]</scope>
    <source>
        <strain evidence="1 2">S9.2P</strain>
    </source>
</reference>
<name>A0A502GF76_9BACT</name>
<dbReference type="EMBL" id="RCYZ01000011">
    <property type="protein sequence ID" value="TPG60967.1"/>
    <property type="molecule type" value="Genomic_DNA"/>
</dbReference>
<protein>
    <recommendedName>
        <fullName evidence="3">RepB family plasmid replication initiator protein</fullName>
    </recommendedName>
</protein>
<dbReference type="Proteomes" id="UP000317646">
    <property type="component" value="Unassembled WGS sequence"/>
</dbReference>
<organism evidence="1 2">
    <name type="scientific">Hymenobacter nivis</name>
    <dbReference type="NCBI Taxonomy" id="1850093"/>
    <lineage>
        <taxon>Bacteria</taxon>
        <taxon>Pseudomonadati</taxon>
        <taxon>Bacteroidota</taxon>
        <taxon>Cytophagia</taxon>
        <taxon>Cytophagales</taxon>
        <taxon>Hymenobacteraceae</taxon>
        <taxon>Hymenobacter</taxon>
    </lineage>
</organism>
<keyword evidence="2" id="KW-1185">Reference proteome</keyword>